<dbReference type="GO" id="GO:0001725">
    <property type="term" value="C:stress fiber"/>
    <property type="evidence" value="ECO:0007669"/>
    <property type="project" value="UniProtKB-SubCell"/>
</dbReference>
<evidence type="ECO:0000256" key="5">
    <source>
        <dbReference type="ARBA" id="ARBA00022499"/>
    </source>
</evidence>
<organism evidence="14 15">
    <name type="scientific">Fistulifera solaris</name>
    <name type="common">Oleaginous diatom</name>
    <dbReference type="NCBI Taxonomy" id="1519565"/>
    <lineage>
        <taxon>Eukaryota</taxon>
        <taxon>Sar</taxon>
        <taxon>Stramenopiles</taxon>
        <taxon>Ochrophyta</taxon>
        <taxon>Bacillariophyta</taxon>
        <taxon>Bacillariophyceae</taxon>
        <taxon>Bacillariophycidae</taxon>
        <taxon>Naviculales</taxon>
        <taxon>Naviculaceae</taxon>
        <taxon>Fistulifera</taxon>
    </lineage>
</organism>
<dbReference type="EMBL" id="BDSP01000050">
    <property type="protein sequence ID" value="GAX12147.1"/>
    <property type="molecule type" value="Genomic_DNA"/>
</dbReference>
<comment type="subcellular location">
    <subcellularLocation>
        <location evidence="1">Cytoplasm</location>
        <location evidence="1">Cytoskeleton</location>
        <location evidence="1">Microtubule organizing center</location>
        <location evidence="1">Centrosome</location>
    </subcellularLocation>
    <subcellularLocation>
        <location evidence="2">Cytoplasm</location>
        <location evidence="2">Cytoskeleton</location>
        <location evidence="2">Stress fiber</location>
    </subcellularLocation>
    <subcellularLocation>
        <location evidence="3">Cytoplasm</location>
        <location evidence="3">Myofibril</location>
    </subcellularLocation>
</comment>
<evidence type="ECO:0000256" key="7">
    <source>
        <dbReference type="ARBA" id="ARBA00022843"/>
    </source>
</evidence>
<keyword evidence="15" id="KW-1185">Reference proteome</keyword>
<evidence type="ECO:0000256" key="4">
    <source>
        <dbReference type="ARBA" id="ARBA00022490"/>
    </source>
</evidence>
<evidence type="ECO:0000256" key="9">
    <source>
        <dbReference type="ARBA" id="ARBA00023054"/>
    </source>
</evidence>
<keyword evidence="9" id="KW-0175">Coiled coil</keyword>
<keyword evidence="10" id="KW-0206">Cytoskeleton</keyword>
<evidence type="ECO:0000256" key="1">
    <source>
        <dbReference type="ARBA" id="ARBA00004300"/>
    </source>
</evidence>
<dbReference type="GO" id="GO:0005869">
    <property type="term" value="C:dynactin complex"/>
    <property type="evidence" value="ECO:0007669"/>
    <property type="project" value="InterPro"/>
</dbReference>
<comment type="caution">
    <text evidence="14">The sequence shown here is derived from an EMBL/GenBank/DDBJ whole genome shotgun (WGS) entry which is preliminary data.</text>
</comment>
<evidence type="ECO:0000256" key="12">
    <source>
        <dbReference type="ARBA" id="ARBA00034864"/>
    </source>
</evidence>
<comment type="similarity">
    <text evidence="11">Belongs to the dynactin subunit 4 family.</text>
</comment>
<dbReference type="InterPro" id="IPR008603">
    <property type="entry name" value="DCTN4"/>
</dbReference>
<keyword evidence="7" id="KW-0832">Ubl conjugation</keyword>
<keyword evidence="4" id="KW-0963">Cytoplasm</keyword>
<protein>
    <recommendedName>
        <fullName evidence="12">Dynactin subunit 4</fullName>
    </recommendedName>
</protein>
<evidence type="ECO:0000313" key="14">
    <source>
        <dbReference type="EMBL" id="GAX12147.1"/>
    </source>
</evidence>
<dbReference type="Proteomes" id="UP000198406">
    <property type="component" value="Unassembled WGS sequence"/>
</dbReference>
<keyword evidence="5" id="KW-1017">Isopeptide bond</keyword>
<keyword evidence="6" id="KW-0597">Phosphoprotein</keyword>
<gene>
    <name evidence="14" type="ORF">FisN_1Hh072</name>
</gene>
<proteinExistence type="inferred from homology"/>
<dbReference type="GO" id="GO:0005813">
    <property type="term" value="C:centrosome"/>
    <property type="evidence" value="ECO:0007669"/>
    <property type="project" value="UniProtKB-SubCell"/>
</dbReference>
<evidence type="ECO:0000313" key="15">
    <source>
        <dbReference type="Proteomes" id="UP000198406"/>
    </source>
</evidence>
<evidence type="ECO:0000256" key="13">
    <source>
        <dbReference type="ARBA" id="ARBA00093507"/>
    </source>
</evidence>
<sequence length="473" mass="54052">MTSTKKTHVLYVDHQGHPAPLTECFHATASRRLSSTLQRFPPSSVTSIDSAYCPNCLTSQDLVQYCNRCQRCSVCVHSMLQIMVRDNHCVYECATCQWRSAISVPVVENASKVEIARAAEDLCLQVKEARQVADHKDLFSERKIRRGIQSLRSFDRDKDWSLEILEATLETKRKEKSIRPEESKVESSLSIQRLNLEDDEDRTPTKFEGTIGAWQWQALVRGVHRNDLLPLPVPLRARRSRRCRAELASGRPGILVKPKVNPLEGDSSLRTGHGQWWRKDSSAIHVIPRVRVVKTVYQEASIHFLLQVTNPTLGLIRMRWGPSPYCGEEDWDGNVTLLLQHLLVDTITQEHWNVRLLEAEERQFETTKIIELASAEDTLLELNHNSGNQVPEAISRWSGTSEQTQWIGQQQQDAWLEVVVEIKSTIKNNEHLAIPLRMQVELGNGSWESSLIEQDTSKETDWVDIDVVLTWES</sequence>
<keyword evidence="8" id="KW-0007">Acetylation</keyword>
<comment type="subunit">
    <text evidence="13">Subunit of dynactin, a multiprotein complex part of a tripartite complex with dynein and a adapter, such as BICDL1, BICD2 or HOOK3. The dynactin complex is built around ACTR1A/ACTB filament and consists of an actin-related filament composed of a shoulder domain, a pointed end and a barbed end. Its length is defined by its flexible shoulder domain. The soulder is composed of 2 DCTN1 subunits, 4 DCTN2 and 2 DCTN3. The 4 DCNT2 (via N-terminus) bind the ACTR1A filament and act as molecular rulers to determine the length. The pointed end is important for binding dynein-dynactin cargo adapters. Consists of 4 subunits: ACTR10, DCNT4, DCTN5 and DCTN6. The barbed end is composed of a CAPZA1:CAPZB heterodimers, which binds ACTR1A/ACTB filament and dynactin and stabilizes dynactin. Interacts with ATP7B, but not ATP7A, in a copper-dependent manner. Interacts with ANK2; this interaction is required for localization at costameres. Interacts with N4BP2L1.</text>
</comment>
<name>A0A1Z5JDS5_FISSO</name>
<evidence type="ECO:0000256" key="8">
    <source>
        <dbReference type="ARBA" id="ARBA00022990"/>
    </source>
</evidence>
<dbReference type="PANTHER" id="PTHR13034:SF2">
    <property type="entry name" value="DYNACTIN SUBUNIT 4"/>
    <property type="match status" value="1"/>
</dbReference>
<dbReference type="PANTHER" id="PTHR13034">
    <property type="entry name" value="DYNACTIN P62 SUBUNIT"/>
    <property type="match status" value="1"/>
</dbReference>
<evidence type="ECO:0000256" key="6">
    <source>
        <dbReference type="ARBA" id="ARBA00022553"/>
    </source>
</evidence>
<evidence type="ECO:0000256" key="10">
    <source>
        <dbReference type="ARBA" id="ARBA00023212"/>
    </source>
</evidence>
<dbReference type="OrthoDB" id="283815at2759"/>
<evidence type="ECO:0000256" key="3">
    <source>
        <dbReference type="ARBA" id="ARBA00004657"/>
    </source>
</evidence>
<dbReference type="InParanoid" id="A0A1Z5JDS5"/>
<reference evidence="14 15" key="1">
    <citation type="journal article" date="2015" name="Plant Cell">
        <title>Oil accumulation by the oleaginous diatom Fistulifera solaris as revealed by the genome and transcriptome.</title>
        <authorList>
            <person name="Tanaka T."/>
            <person name="Maeda Y."/>
            <person name="Veluchamy A."/>
            <person name="Tanaka M."/>
            <person name="Abida H."/>
            <person name="Marechal E."/>
            <person name="Bowler C."/>
            <person name="Muto M."/>
            <person name="Sunaga Y."/>
            <person name="Tanaka M."/>
            <person name="Yoshino T."/>
            <person name="Taniguchi T."/>
            <person name="Fukuda Y."/>
            <person name="Nemoto M."/>
            <person name="Matsumoto M."/>
            <person name="Wong P.S."/>
            <person name="Aburatani S."/>
            <person name="Fujibuchi W."/>
        </authorList>
    </citation>
    <scope>NUCLEOTIDE SEQUENCE [LARGE SCALE GENOMIC DNA]</scope>
    <source>
        <strain evidence="14 15">JPCC DA0580</strain>
    </source>
</reference>
<evidence type="ECO:0000256" key="2">
    <source>
        <dbReference type="ARBA" id="ARBA00004529"/>
    </source>
</evidence>
<evidence type="ECO:0000256" key="11">
    <source>
        <dbReference type="ARBA" id="ARBA00034776"/>
    </source>
</evidence>
<accession>A0A1Z5JDS5</accession>
<dbReference type="AlphaFoldDB" id="A0A1Z5JDS5"/>